<dbReference type="SUPFAM" id="SSF55785">
    <property type="entry name" value="PYP-like sensor domain (PAS domain)"/>
    <property type="match status" value="5"/>
</dbReference>
<evidence type="ECO:0000256" key="4">
    <source>
        <dbReference type="ARBA" id="ARBA00022679"/>
    </source>
</evidence>
<dbReference type="CDD" id="cd00082">
    <property type="entry name" value="HisKA"/>
    <property type="match status" value="1"/>
</dbReference>
<dbReference type="Pfam" id="PF00072">
    <property type="entry name" value="Response_reg"/>
    <property type="match status" value="1"/>
</dbReference>
<dbReference type="InterPro" id="IPR007110">
    <property type="entry name" value="Ig-like_dom"/>
</dbReference>
<dbReference type="PANTHER" id="PTHR43304:SF1">
    <property type="entry name" value="PAC DOMAIN-CONTAINING PROTEIN"/>
    <property type="match status" value="1"/>
</dbReference>
<dbReference type="InterPro" id="IPR000014">
    <property type="entry name" value="PAS"/>
</dbReference>
<dbReference type="EMBL" id="LNQE01001257">
    <property type="protein sequence ID" value="KUG19791.1"/>
    <property type="molecule type" value="Genomic_DNA"/>
</dbReference>
<evidence type="ECO:0000259" key="10">
    <source>
        <dbReference type="PROSITE" id="PS50835"/>
    </source>
</evidence>
<dbReference type="InterPro" id="IPR013655">
    <property type="entry name" value="PAS_fold_3"/>
</dbReference>
<feature type="domain" description="Ig-like" evidence="10">
    <location>
        <begin position="882"/>
        <end position="968"/>
    </location>
</feature>
<dbReference type="SMART" id="SM00388">
    <property type="entry name" value="HisKA"/>
    <property type="match status" value="1"/>
</dbReference>
<dbReference type="InterPro" id="IPR000700">
    <property type="entry name" value="PAS-assoc_C"/>
</dbReference>
<evidence type="ECO:0000259" key="6">
    <source>
        <dbReference type="PROSITE" id="PS50109"/>
    </source>
</evidence>
<feature type="domain" description="Response regulatory" evidence="7">
    <location>
        <begin position="14"/>
        <end position="129"/>
    </location>
</feature>
<dbReference type="PROSITE" id="PS50113">
    <property type="entry name" value="PAC"/>
    <property type="match status" value="5"/>
</dbReference>
<feature type="domain" description="PAC" evidence="9">
    <location>
        <begin position="727"/>
        <end position="779"/>
    </location>
</feature>
<dbReference type="EC" id="2.7.13.3" evidence="2"/>
<dbReference type="Gene3D" id="3.30.565.10">
    <property type="entry name" value="Histidine kinase-like ATPase, C-terminal domain"/>
    <property type="match status" value="1"/>
</dbReference>
<evidence type="ECO:0000256" key="1">
    <source>
        <dbReference type="ARBA" id="ARBA00000085"/>
    </source>
</evidence>
<dbReference type="SMART" id="SM00448">
    <property type="entry name" value="REC"/>
    <property type="match status" value="1"/>
</dbReference>
<dbReference type="PROSITE" id="PS50109">
    <property type="entry name" value="HIS_KIN"/>
    <property type="match status" value="1"/>
</dbReference>
<feature type="domain" description="PAS" evidence="8">
    <location>
        <begin position="517"/>
        <end position="589"/>
    </location>
</feature>
<organism evidence="11">
    <name type="scientific">hydrocarbon metagenome</name>
    <dbReference type="NCBI Taxonomy" id="938273"/>
    <lineage>
        <taxon>unclassified sequences</taxon>
        <taxon>metagenomes</taxon>
        <taxon>ecological metagenomes</taxon>
    </lineage>
</organism>
<dbReference type="SMART" id="SM00387">
    <property type="entry name" value="HATPase_c"/>
    <property type="match status" value="1"/>
</dbReference>
<feature type="domain" description="PAS" evidence="8">
    <location>
        <begin position="145"/>
        <end position="215"/>
    </location>
</feature>
<dbReference type="PANTHER" id="PTHR43304">
    <property type="entry name" value="PHYTOCHROME-LIKE PROTEIN CPH1"/>
    <property type="match status" value="1"/>
</dbReference>
<dbReference type="Pfam" id="PF13426">
    <property type="entry name" value="PAS_9"/>
    <property type="match status" value="2"/>
</dbReference>
<dbReference type="InterPro" id="IPR005467">
    <property type="entry name" value="His_kinase_dom"/>
</dbReference>
<dbReference type="SMART" id="SM00091">
    <property type="entry name" value="PAS"/>
    <property type="match status" value="5"/>
</dbReference>
<evidence type="ECO:0000256" key="3">
    <source>
        <dbReference type="ARBA" id="ARBA00022553"/>
    </source>
</evidence>
<dbReference type="Pfam" id="PF00989">
    <property type="entry name" value="PAS"/>
    <property type="match status" value="1"/>
</dbReference>
<dbReference type="CDD" id="cd00156">
    <property type="entry name" value="REC"/>
    <property type="match status" value="1"/>
</dbReference>
<dbReference type="InterPro" id="IPR036890">
    <property type="entry name" value="HATPase_C_sf"/>
</dbReference>
<dbReference type="NCBIfam" id="TIGR00229">
    <property type="entry name" value="sensory_box"/>
    <property type="match status" value="5"/>
</dbReference>
<dbReference type="PROSITE" id="PS50112">
    <property type="entry name" value="PAS"/>
    <property type="match status" value="4"/>
</dbReference>
<feature type="domain" description="PAS" evidence="8">
    <location>
        <begin position="393"/>
        <end position="463"/>
    </location>
</feature>
<evidence type="ECO:0000259" key="7">
    <source>
        <dbReference type="PROSITE" id="PS50110"/>
    </source>
</evidence>
<sequence length="1007" mass="113988">MDMAPGSTRATGICLLYVDDDPTLLETGKLFLERSSEITVTTAGSAPEALRLLCTKTFDAVVSGYQMPGMDGIEFLRQIRKDYGDLPFIVFTGKGREEVAVEALNCGADFYLQKGGNPQSRFAELSHEIHHAVSRRRAKRALQESEQRYRDIVEDQTELICRFLPDGTHVYANEAYCRYFGQDRGAIIGSRFMPEIHPDDRRAVARVFTSLTPKNPVVLVEHRIVMPDGGIRWMRWSDRAIFGEEGICREYQSVGRDITDRKQAEEELAASRALLNATLDSIPDIIGIQKPDHTIIRYNRAGYEFLHLSPEEVSGRRCYELIGRSSPCEECATEEALRTKRPEQAERYLPKYGIHLDCRANPVLSEDGEIVFIVEQLRDITDKKRAEEELRESEAFNRSLIENLPDYIVIYGSGGRLLYMNSSAAHALGYSADEVIGRPVISFIAEESRDNVASMITARREGGDVPAYEIEILTREGDRRAVIVKGTPIQYRDSPATLLVVTDITDRKRTEEALKKSRQRLELALEAGEHGFWDWDLETNEVYFSPRCYTMLGYEPGAFPPHYQSWLDLLHPDDLREVVPRISRCIQAMQPYGEAFRMRCRDGSWKWISSRGKIFRKDGSGVLCRVVGVHVDIDERRRADAALLESEAKYRLLADRMNDIIWMLDADLRTTYVSPSVEAMLGFTPEERLNQEISEQLTPASMLTVQDVLARERALEQGGRADPGRSVALELEYCRKDGSTRWLESLISGIRNDQGRLVGFHGVSRDITDRRRAEVSLQIANKKLQLLASITRHDILNRMMVLQGYLELMQESLNQPVQREYLRQIKKAATAIQRQIEFTREYEQLGHALPIWQSVSGVVAKACRGRLPVRCTCKRLFIYADPMLEAVFANLMDNTLRHGEGAAEVRVYCRASEDGVTIVWEDDGAGVPADQKERVFDRGFGRNTGFGLFLCREILSITGICIIETGTYGQGARFEMAVPEGQYSFGERSADAGNIMQMKERLGSPDG</sequence>
<dbReference type="SMART" id="SM00086">
    <property type="entry name" value="PAC"/>
    <property type="match status" value="5"/>
</dbReference>
<evidence type="ECO:0000256" key="5">
    <source>
        <dbReference type="ARBA" id="ARBA00022777"/>
    </source>
</evidence>
<comment type="caution">
    <text evidence="11">The sequence shown here is derived from an EMBL/GenBank/DDBJ whole genome shotgun (WGS) entry which is preliminary data.</text>
</comment>
<dbReference type="Gene3D" id="3.30.450.20">
    <property type="entry name" value="PAS domain"/>
    <property type="match status" value="5"/>
</dbReference>
<dbReference type="PROSITE" id="PS50835">
    <property type="entry name" value="IG_LIKE"/>
    <property type="match status" value="1"/>
</dbReference>
<feature type="domain" description="PAC" evidence="9">
    <location>
        <begin position="466"/>
        <end position="516"/>
    </location>
</feature>
<reference evidence="11" key="1">
    <citation type="journal article" date="2015" name="Proc. Natl. Acad. Sci. U.S.A.">
        <title>Networks of energetic and metabolic interactions define dynamics in microbial communities.</title>
        <authorList>
            <person name="Embree M."/>
            <person name="Liu J.K."/>
            <person name="Al-Bassam M.M."/>
            <person name="Zengler K."/>
        </authorList>
    </citation>
    <scope>NUCLEOTIDE SEQUENCE</scope>
</reference>
<dbReference type="InterPro" id="IPR035965">
    <property type="entry name" value="PAS-like_dom_sf"/>
</dbReference>
<name>A0A0W8FFY3_9ZZZZ</name>
<dbReference type="InterPro" id="IPR003661">
    <property type="entry name" value="HisK_dim/P_dom"/>
</dbReference>
<dbReference type="InterPro" id="IPR011006">
    <property type="entry name" value="CheY-like_superfamily"/>
</dbReference>
<comment type="catalytic activity">
    <reaction evidence="1">
        <text>ATP + protein L-histidine = ADP + protein N-phospho-L-histidine.</text>
        <dbReference type="EC" id="2.7.13.3"/>
    </reaction>
</comment>
<gene>
    <name evidence="11" type="ORF">ASZ90_010489</name>
</gene>
<dbReference type="InterPro" id="IPR013767">
    <property type="entry name" value="PAS_fold"/>
</dbReference>
<dbReference type="CDD" id="cd00130">
    <property type="entry name" value="PAS"/>
    <property type="match status" value="5"/>
</dbReference>
<protein>
    <recommendedName>
        <fullName evidence="2">histidine kinase</fullName>
        <ecNumber evidence="2">2.7.13.3</ecNumber>
    </recommendedName>
</protein>
<keyword evidence="4" id="KW-0808">Transferase</keyword>
<dbReference type="GO" id="GO:0000155">
    <property type="term" value="F:phosphorelay sensor kinase activity"/>
    <property type="evidence" value="ECO:0007669"/>
    <property type="project" value="InterPro"/>
</dbReference>
<feature type="domain" description="Histidine kinase" evidence="6">
    <location>
        <begin position="884"/>
        <end position="982"/>
    </location>
</feature>
<dbReference type="Gene3D" id="3.40.50.2300">
    <property type="match status" value="1"/>
</dbReference>
<feature type="domain" description="PAC" evidence="9">
    <location>
        <begin position="333"/>
        <end position="392"/>
    </location>
</feature>
<accession>A0A0W8FFY3</accession>
<feature type="domain" description="PAS" evidence="8">
    <location>
        <begin position="646"/>
        <end position="718"/>
    </location>
</feature>
<evidence type="ECO:0000259" key="8">
    <source>
        <dbReference type="PROSITE" id="PS50112"/>
    </source>
</evidence>
<feature type="domain" description="PAC" evidence="9">
    <location>
        <begin position="592"/>
        <end position="645"/>
    </location>
</feature>
<keyword evidence="3" id="KW-0597">Phosphoprotein</keyword>
<feature type="domain" description="PAC" evidence="9">
    <location>
        <begin position="218"/>
        <end position="270"/>
    </location>
</feature>
<dbReference type="InterPro" id="IPR052162">
    <property type="entry name" value="Sensor_kinase/Photoreceptor"/>
</dbReference>
<dbReference type="InterPro" id="IPR003594">
    <property type="entry name" value="HATPase_dom"/>
</dbReference>
<keyword evidence="5" id="KW-0418">Kinase</keyword>
<evidence type="ECO:0000259" key="9">
    <source>
        <dbReference type="PROSITE" id="PS50113"/>
    </source>
</evidence>
<dbReference type="SUPFAM" id="SSF55874">
    <property type="entry name" value="ATPase domain of HSP90 chaperone/DNA topoisomerase II/histidine kinase"/>
    <property type="match status" value="1"/>
</dbReference>
<dbReference type="Pfam" id="PF02518">
    <property type="entry name" value="HATPase_c"/>
    <property type="match status" value="1"/>
</dbReference>
<dbReference type="InterPro" id="IPR001789">
    <property type="entry name" value="Sig_transdc_resp-reg_receiver"/>
</dbReference>
<dbReference type="AlphaFoldDB" id="A0A0W8FFY3"/>
<dbReference type="Pfam" id="PF08447">
    <property type="entry name" value="PAS_3"/>
    <property type="match status" value="2"/>
</dbReference>
<dbReference type="PROSITE" id="PS50110">
    <property type="entry name" value="RESPONSE_REGULATORY"/>
    <property type="match status" value="1"/>
</dbReference>
<dbReference type="InterPro" id="IPR001610">
    <property type="entry name" value="PAC"/>
</dbReference>
<dbReference type="SUPFAM" id="SSF52172">
    <property type="entry name" value="CheY-like"/>
    <property type="match status" value="1"/>
</dbReference>
<evidence type="ECO:0000256" key="2">
    <source>
        <dbReference type="ARBA" id="ARBA00012438"/>
    </source>
</evidence>
<evidence type="ECO:0000313" key="11">
    <source>
        <dbReference type="EMBL" id="KUG19791.1"/>
    </source>
</evidence>
<proteinExistence type="predicted"/>
<dbReference type="GO" id="GO:0006355">
    <property type="term" value="P:regulation of DNA-templated transcription"/>
    <property type="evidence" value="ECO:0007669"/>
    <property type="project" value="InterPro"/>
</dbReference>